<evidence type="ECO:0000313" key="1">
    <source>
        <dbReference type="EMBL" id="OGG96552.1"/>
    </source>
</evidence>
<dbReference type="SUPFAM" id="SSF160104">
    <property type="entry name" value="Acetoacetate decarboxylase-like"/>
    <property type="match status" value="1"/>
</dbReference>
<comment type="caution">
    <text evidence="1">The sequence shown here is derived from an EMBL/GenBank/DDBJ whole genome shotgun (WGS) entry which is preliminary data.</text>
</comment>
<sequence length="1071" mass="120094">MTEPNYINYPGNFVFEPPYELNGTELFGLPIKGEQKTIQSFVDKFFAPILAGSDISYKSLGPFVLLGLSFSKHATSLDSEARKTGFMPENDWAFWLPLIRYEGGQPKRLVWFMPYVFVNSPIAMACGRESFGFLKNSALFTPNTAPEDPTDFSLTAWAFKEFGIDQEAAEQEIFSLKSTQNPVSWAEALFDDLMGAEQTFEEIVNQGINDPIALIKALLSDLIKGEVPMVFLKEFRSVKEPKGACYQAIAEAPAKITKLNPLTDISPITKIFNLHNPELASYPFAESFGIEKGVQPIGPGIQVKMDFVMEMGEVIKRRGKQKPQKVAVLGGGLGSLTTLAAIVTAPEWDNQYEFTVYERSWRLGGKGASGRNAQEKQAIEEHGLHIWLGFYNNAFHLINGAYRATLERLGYGNLGLTYKDFYTPTDLVVFQENLKDYLDIDAPKGANGYDWKPFPVNFPKNAEEPGTPDLLAGPIDYAEMMVEALLEVLQNVQESLTGEADSEDQGFLGRLQDFTQGMVGAKLVQELDQGLSDLLAGLQKASKIIDQNTGGEVTDIETLIEEILGEILKVIDRIQNAVGVLIKPLLLKWDLLRHFWLMMDFGLAILTGMCVDKIFTRGFRVINDMNFKDWLRKHGADVFTIKGPMLQTIYDIVFGYQDGDPDRPVFAAGVGLFGSLRMLLTYKGNIFWRMNMGMGDVIFTPFYEVLSAKGVKFKLFQEIEEIELSADGTAIEGLKMANLIKLKAGVTEYNPFVTLPYHVPGKNLTIDWPCWPSDINWDQIDPTQAARLQKAWTDQHQNLESNWLDWDDQKERYQLKLGVDFDRVICGITPAALRPISGQLAARIPDWTPMLDSLKTTLTRCSELWFKKSLKELGFNPGSKLYENMEPIVGGYQEPYSSTADLSHLLPQEEWSGPDKPKYLAYPCSTIDTRIIAPSGQLPPPTDHSFPKIAFDKFMANNQEWLNKWAAHLWPKAANPDGTFDQNSLAFEYWRVGINYTEHYVLTAPGTPHLRRGPNDFGIANFFIAGDWTQNLINAGCVEGGVISGLNCARFFTNWPIPIYNATKEDLIHGP</sequence>
<evidence type="ECO:0000313" key="2">
    <source>
        <dbReference type="Proteomes" id="UP000178449"/>
    </source>
</evidence>
<gene>
    <name evidence="1" type="ORF">A2527_01300</name>
</gene>
<dbReference type="Pfam" id="PF13450">
    <property type="entry name" value="NAD_binding_8"/>
    <property type="match status" value="1"/>
</dbReference>
<dbReference type="Proteomes" id="UP000178449">
    <property type="component" value="Unassembled WGS sequence"/>
</dbReference>
<dbReference type="EMBL" id="MFNE01000011">
    <property type="protein sequence ID" value="OGG96552.1"/>
    <property type="molecule type" value="Genomic_DNA"/>
</dbReference>
<name>A0A1F6GEL4_9PROT</name>
<dbReference type="STRING" id="1817772.A2527_01300"/>
<accession>A0A1F6GEL4</accession>
<dbReference type="Gene3D" id="2.40.400.10">
    <property type="entry name" value="Acetoacetate decarboxylase-like"/>
    <property type="match status" value="1"/>
</dbReference>
<dbReference type="InterPro" id="IPR036188">
    <property type="entry name" value="FAD/NAD-bd_sf"/>
</dbReference>
<proteinExistence type="predicted"/>
<evidence type="ECO:0008006" key="3">
    <source>
        <dbReference type="Google" id="ProtNLM"/>
    </source>
</evidence>
<organism evidence="1 2">
    <name type="scientific">Candidatus Lambdaproteobacteria bacterium RIFOXYD2_FULL_50_16</name>
    <dbReference type="NCBI Taxonomy" id="1817772"/>
    <lineage>
        <taxon>Bacteria</taxon>
        <taxon>Pseudomonadati</taxon>
        <taxon>Pseudomonadota</taxon>
        <taxon>Candidatus Lambdaproteobacteria</taxon>
    </lineage>
</organism>
<dbReference type="SUPFAM" id="SSF51905">
    <property type="entry name" value="FAD/NAD(P)-binding domain"/>
    <property type="match status" value="1"/>
</dbReference>
<reference evidence="1 2" key="1">
    <citation type="journal article" date="2016" name="Nat. Commun.">
        <title>Thousands of microbial genomes shed light on interconnected biogeochemical processes in an aquifer system.</title>
        <authorList>
            <person name="Anantharaman K."/>
            <person name="Brown C.T."/>
            <person name="Hug L.A."/>
            <person name="Sharon I."/>
            <person name="Castelle C.J."/>
            <person name="Probst A.J."/>
            <person name="Thomas B.C."/>
            <person name="Singh A."/>
            <person name="Wilkins M.J."/>
            <person name="Karaoz U."/>
            <person name="Brodie E.L."/>
            <person name="Williams K.H."/>
            <person name="Hubbard S.S."/>
            <person name="Banfield J.F."/>
        </authorList>
    </citation>
    <scope>NUCLEOTIDE SEQUENCE [LARGE SCALE GENOMIC DNA]</scope>
</reference>
<dbReference type="AlphaFoldDB" id="A0A1F6GEL4"/>
<dbReference type="InterPro" id="IPR023375">
    <property type="entry name" value="ADC_dom_sf"/>
</dbReference>
<protein>
    <recommendedName>
        <fullName evidence="3">Amine oxidase domain-containing protein</fullName>
    </recommendedName>
</protein>